<reference evidence="1" key="1">
    <citation type="journal article" date="2014" name="Int. J. Syst. Evol. Microbiol.">
        <title>Complete genome of a new Firmicutes species belonging to the dominant human colonic microbiota ('Ruminococcus bicirculans') reveals two chromosomes and a selective capacity to utilize plant glucans.</title>
        <authorList>
            <consortium name="NISC Comparative Sequencing Program"/>
            <person name="Wegmann U."/>
            <person name="Louis P."/>
            <person name="Goesmann A."/>
            <person name="Henrissat B."/>
            <person name="Duncan S.H."/>
            <person name="Flint H.J."/>
        </authorList>
    </citation>
    <scope>NUCLEOTIDE SEQUENCE</scope>
    <source>
        <strain evidence="1">CECT 7703</strain>
    </source>
</reference>
<dbReference type="RefSeq" id="WP_290332823.1">
    <property type="nucleotide sequence ID" value="NZ_JAUFPU010000009.1"/>
</dbReference>
<dbReference type="EMBL" id="JAUFPU010000009">
    <property type="protein sequence ID" value="MDN3577361.1"/>
    <property type="molecule type" value="Genomic_DNA"/>
</dbReference>
<gene>
    <name evidence="1" type="ORF">QWZ03_11350</name>
</gene>
<dbReference type="InterPro" id="IPR010281">
    <property type="entry name" value="DUF885"/>
</dbReference>
<dbReference type="Proteomes" id="UP001180081">
    <property type="component" value="Unassembled WGS sequence"/>
</dbReference>
<organism evidence="1 2">
    <name type="scientific">Chitinimonas viridis</name>
    <dbReference type="NCBI Taxonomy" id="664880"/>
    <lineage>
        <taxon>Bacteria</taxon>
        <taxon>Pseudomonadati</taxon>
        <taxon>Pseudomonadota</taxon>
        <taxon>Betaproteobacteria</taxon>
        <taxon>Neisseriales</taxon>
        <taxon>Chitinibacteraceae</taxon>
        <taxon>Chitinimonas</taxon>
    </lineage>
</organism>
<accession>A0ABT8B6U6</accession>
<evidence type="ECO:0000313" key="2">
    <source>
        <dbReference type="Proteomes" id="UP001180081"/>
    </source>
</evidence>
<reference evidence="1" key="2">
    <citation type="submission" date="2023-06" db="EMBL/GenBank/DDBJ databases">
        <authorList>
            <person name="Lucena T."/>
            <person name="Sun Q."/>
        </authorList>
    </citation>
    <scope>NUCLEOTIDE SEQUENCE</scope>
    <source>
        <strain evidence="1">CECT 7703</strain>
    </source>
</reference>
<comment type="caution">
    <text evidence="1">The sequence shown here is derived from an EMBL/GenBank/DDBJ whole genome shotgun (WGS) entry which is preliminary data.</text>
</comment>
<protein>
    <submittedName>
        <fullName evidence="1">DUF885 domain-containing protein</fullName>
    </submittedName>
</protein>
<dbReference type="PANTHER" id="PTHR33361:SF2">
    <property type="entry name" value="DUF885 DOMAIN-CONTAINING PROTEIN"/>
    <property type="match status" value="1"/>
</dbReference>
<proteinExistence type="predicted"/>
<sequence length="603" mass="68240">MKRKIWLSLILAALLVSAVVINAIWFRPWSIRVFFERVSLQQALDSPQALSDLRLLEPWGLRGHNARLDDNSDAQEARQLARSKQNLATLQAYDRNSLSPADQLSYDTMQTVLEYELAGERFRYHDFPVNQLWGEQQSLPNFLLSTHQINDRVDAEHYIARLQAMPTTLGQLGIKQTERARRGIVAPHFALVKSVANMQRFIATPEERNPLYENLARKTSGIESISAEERQLLLAQAKTALQKQVYPAYRQLITATQALARQHTQNLGAWSLPDGAAFYAWKLRGHTTTELSPEQVHSIGLSEVARIQGEMQRILQAQGEKADDVGAAMKKLGDDPRFLYPDTDAGRAQILADYKAILAEAQDALPQAFGHLPVAKLDVQRIPAFSEQTAPGAYYEPPATDGSRPGVFFANLHDIKATTRWSMRTLAYHEGVPGHHFQSALAREQSDLPSFRRYNWYTAYGEGWALYAEQLAWEMGLQTDPYDQLGRLRDELFRAVRLVVDTGLHGKRWSREQAIDYMSQHTGMPQSDTVVEIERYMVDPGQACAYKVGMLKILQLRETAKTRLGAKFDLRAFHDLILAAGPLPLDLLERRVNDWIKESAATR</sequence>
<name>A0ABT8B6U6_9NEIS</name>
<keyword evidence="2" id="KW-1185">Reference proteome</keyword>
<dbReference type="Pfam" id="PF05960">
    <property type="entry name" value="DUF885"/>
    <property type="match status" value="1"/>
</dbReference>
<evidence type="ECO:0000313" key="1">
    <source>
        <dbReference type="EMBL" id="MDN3577361.1"/>
    </source>
</evidence>
<dbReference type="PANTHER" id="PTHR33361">
    <property type="entry name" value="GLR0591 PROTEIN"/>
    <property type="match status" value="1"/>
</dbReference>